<dbReference type="KEGG" id="pchm:VFPPC_13401"/>
<dbReference type="GO" id="GO:0046856">
    <property type="term" value="P:phosphatidylinositol dephosphorylation"/>
    <property type="evidence" value="ECO:0007669"/>
    <property type="project" value="TreeGrafter"/>
</dbReference>
<evidence type="ECO:0000256" key="1">
    <source>
        <dbReference type="SAM" id="MobiDB-lite"/>
    </source>
</evidence>
<dbReference type="EMBL" id="LSBJ02000002">
    <property type="protein sequence ID" value="OAQ70720.1"/>
    <property type="molecule type" value="Genomic_DNA"/>
</dbReference>
<dbReference type="PANTHER" id="PTHR45662">
    <property type="entry name" value="PHOSPHATIDYLINOSITIDE PHOSPHATASE SAC1"/>
    <property type="match status" value="1"/>
</dbReference>
<dbReference type="GO" id="GO:0005783">
    <property type="term" value="C:endoplasmic reticulum"/>
    <property type="evidence" value="ECO:0007669"/>
    <property type="project" value="TreeGrafter"/>
</dbReference>
<feature type="domain" description="SAC" evidence="2">
    <location>
        <begin position="255"/>
        <end position="624"/>
    </location>
</feature>
<dbReference type="Pfam" id="PF02383">
    <property type="entry name" value="Syja_N"/>
    <property type="match status" value="1"/>
</dbReference>
<feature type="region of interest" description="Disordered" evidence="1">
    <location>
        <begin position="347"/>
        <end position="366"/>
    </location>
</feature>
<gene>
    <name evidence="4" type="ORF">VFPPC_13401</name>
</gene>
<evidence type="ECO:0000259" key="3">
    <source>
        <dbReference type="PROSITE" id="PS51791"/>
    </source>
</evidence>
<accession>A0A179FZV0</accession>
<reference evidence="4 5" key="1">
    <citation type="journal article" date="2016" name="PLoS Pathog.">
        <title>Biosynthesis of antibiotic leucinostatins in bio-control fungus Purpureocillium lilacinum and their inhibition on phytophthora revealed by genome mining.</title>
        <authorList>
            <person name="Wang G."/>
            <person name="Liu Z."/>
            <person name="Lin R."/>
            <person name="Li E."/>
            <person name="Mao Z."/>
            <person name="Ling J."/>
            <person name="Yang Y."/>
            <person name="Yin W.B."/>
            <person name="Xie B."/>
        </authorList>
    </citation>
    <scope>NUCLEOTIDE SEQUENCE [LARGE SCALE GENOMIC DNA]</scope>
    <source>
        <strain evidence="4">170</strain>
    </source>
</reference>
<dbReference type="OrthoDB" id="405996at2759"/>
<dbReference type="PROSITE" id="PS50275">
    <property type="entry name" value="SAC"/>
    <property type="match status" value="1"/>
</dbReference>
<dbReference type="AlphaFoldDB" id="A0A179FZV0"/>
<dbReference type="PANTHER" id="PTHR45662:SF7">
    <property type="entry name" value="SACI DOMAIN PROTEIN (AFU_ORTHOLOGUE AFUA_1G15890)"/>
    <property type="match status" value="1"/>
</dbReference>
<dbReference type="InterPro" id="IPR034753">
    <property type="entry name" value="hSac2"/>
</dbReference>
<dbReference type="GO" id="GO:0043812">
    <property type="term" value="F:phosphatidylinositol-4-phosphate phosphatase activity"/>
    <property type="evidence" value="ECO:0007669"/>
    <property type="project" value="TreeGrafter"/>
</dbReference>
<dbReference type="PROSITE" id="PS51791">
    <property type="entry name" value="HSAC2"/>
    <property type="match status" value="1"/>
</dbReference>
<dbReference type="RefSeq" id="XP_018147257.1">
    <property type="nucleotide sequence ID" value="XM_018291178.1"/>
</dbReference>
<evidence type="ECO:0000313" key="5">
    <source>
        <dbReference type="Proteomes" id="UP000078397"/>
    </source>
</evidence>
<dbReference type="InterPro" id="IPR022158">
    <property type="entry name" value="Inositol_phosphatase"/>
</dbReference>
<feature type="compositionally biased region" description="Acidic residues" evidence="1">
    <location>
        <begin position="129"/>
        <end position="141"/>
    </location>
</feature>
<evidence type="ECO:0000259" key="2">
    <source>
        <dbReference type="PROSITE" id="PS50275"/>
    </source>
</evidence>
<feature type="domain" description="HSac2" evidence="3">
    <location>
        <begin position="694"/>
        <end position="855"/>
    </location>
</feature>
<sequence>MPGIARKILICAAIDGLIIQPLSTKGQRPFQPVRIRYGDSSISAVPRDQIPDASGPDSSFEAFGIIGLITVSRLSYLITITRRQQVAQIFGFPVYVVTGVAITPCNTKQEADESIRRTANLLKKQTPNEENENSDSSDEEIDSTHTPIDEVEDAVTEEDKSRPDSSRSSVAEDVMRRRGSYGRFAQRWFSKSGWTMDQRRSLGLSISAAGSPTAPEAPNGPAISKIPLDEDMSSQNPVSALLPKLLRTMQVFFGSSRSFYFSYDLDITRSTAQQAWIPNPDAPLHAQVDSQFFWNRHILDKFMATGQDSISLPLMQGFVGQRTFVVDSDPPQMDEYASESVELADMSASGSLQASPPSGRVRDQDDLRPSERKCLITLVSRRSTQRAGLRYLRRGINEDGFTANMVETEQIISDPTWEQTSPIHSFVQIRGSIPLFFTQSAYSLKPVPVIQHSPETNYRACKRHFERLLSHYQSLQIVNLVEKRGVEEPIGTQYETTVARLNGELGERHQIPFEWFDFHHACRGMKFENVSQLLIKLKSKLEGLGGTTQVDGRITQRQAGVLRTNCMDCLDRTNVCQSSFAKHMLDMQLKEDGIDMSAQLDQETRWFNTLWADNGDAVSKQYASTAAMKGDYTRTRKRDYRGALNDLGLSLARFYSGMVNDYFSQAAMDFLLGNVTEKVFDEFESNMMTKDPAVSIAKMRQGAVELCQKRVVADVNEEVHGGWVLISPNMADVVKSWSMEEVVLLLTDAALYLCRFDWDLDKVSSFERVHLANVTHIKFGTYITSTVAPAHMDEMKNVGFVISYQPGKSNIKRTNTRTLSTKGYIAPNSASQEEAKTQAGFASFFSPKSKSPAIRKLAFKAPYMDSSTAVSGAGGVQQTELQQVVTICAEVDRLALEAQLRKEGEDEKSLMEKGEIISLQEAKKNTGLLEQLGHSIKRLVWA</sequence>
<comment type="caution">
    <text evidence="4">The sequence shown here is derived from an EMBL/GenBank/DDBJ whole genome shotgun (WGS) entry which is preliminary data.</text>
</comment>
<keyword evidence="5" id="KW-1185">Reference proteome</keyword>
<proteinExistence type="predicted"/>
<protein>
    <submittedName>
        <fullName evidence="4">SacI domain-containing protein</fullName>
    </submittedName>
</protein>
<dbReference type="Proteomes" id="UP000078397">
    <property type="component" value="Unassembled WGS sequence"/>
</dbReference>
<dbReference type="Pfam" id="PF12456">
    <property type="entry name" value="hSac2"/>
    <property type="match status" value="1"/>
</dbReference>
<name>A0A179FZV0_METCM</name>
<feature type="region of interest" description="Disordered" evidence="1">
    <location>
        <begin position="121"/>
        <end position="174"/>
    </location>
</feature>
<dbReference type="InterPro" id="IPR002013">
    <property type="entry name" value="SAC_dom"/>
</dbReference>
<organism evidence="4 5">
    <name type="scientific">Pochonia chlamydosporia 170</name>
    <dbReference type="NCBI Taxonomy" id="1380566"/>
    <lineage>
        <taxon>Eukaryota</taxon>
        <taxon>Fungi</taxon>
        <taxon>Dikarya</taxon>
        <taxon>Ascomycota</taxon>
        <taxon>Pezizomycotina</taxon>
        <taxon>Sordariomycetes</taxon>
        <taxon>Hypocreomycetidae</taxon>
        <taxon>Hypocreales</taxon>
        <taxon>Clavicipitaceae</taxon>
        <taxon>Pochonia</taxon>
    </lineage>
</organism>
<dbReference type="STRING" id="1380566.A0A179FZV0"/>
<dbReference type="GeneID" id="28855172"/>
<evidence type="ECO:0000313" key="4">
    <source>
        <dbReference type="EMBL" id="OAQ70720.1"/>
    </source>
</evidence>